<feature type="transmembrane region" description="Helical" evidence="6">
    <location>
        <begin position="193"/>
        <end position="212"/>
    </location>
</feature>
<dbReference type="GO" id="GO:0004888">
    <property type="term" value="F:transmembrane signaling receptor activity"/>
    <property type="evidence" value="ECO:0007669"/>
    <property type="project" value="InterPro"/>
</dbReference>
<dbReference type="InterPro" id="IPR004089">
    <property type="entry name" value="MCPsignal_dom"/>
</dbReference>
<dbReference type="InterPro" id="IPR051310">
    <property type="entry name" value="MCP_chemotaxis"/>
</dbReference>
<dbReference type="GO" id="GO:0007165">
    <property type="term" value="P:signal transduction"/>
    <property type="evidence" value="ECO:0007669"/>
    <property type="project" value="UniProtKB-KW"/>
</dbReference>
<accession>A0A4R6DQ40</accession>
<gene>
    <name evidence="9" type="ORF">C7389_12257</name>
</gene>
<sequence length="532" mass="56569">MLNSMKISVRLILGFLLVAALSAGVGFIGLNNASKLSDMTTALYERELLGLSHIKEANVSLISIGRARQSYLLAGSQAERERVAEDIRRFSKSFEEEVAKARTRFVSQESQERFASLTRTWDSYQADLRRLMELAAATEIRQLSPEVRQAAEQIRTQANSIDELIAELSRNKEANAKAASDASDVVYTESRQWMLLIIAGALLVGILLGFLISRSVTTPLARAVDASNRLAEGDLTVRLQSTGKDEVSALMNSMSVMIQKLGQIIGEVRGAADNLSSASEEVSATAQNLSQSSSEQAASIEEMTASVTQNTENAKMTNGMASQAAGQANEGGQAVAETVGAMKRIAEKIGIIDDIAYQTNLLALNAAIEAARAGEHGKGFAVVAAEVRKLAERSQEAAQEISEVASGSVQLAEKAGRLLGDIVPAISRTADLVAEITAGSQEQASGINQLNQTTQQNASASEELAATAEEMSGQATQLQSLMSFFRVADGAGFRSARAPAGRSAPPPATRSDAGPGEEDFVQFEGRNAWGRP</sequence>
<dbReference type="OrthoDB" id="9763018at2"/>
<comment type="subcellular location">
    <subcellularLocation>
        <location evidence="1">Membrane</location>
    </subcellularLocation>
</comment>
<dbReference type="Gene3D" id="1.10.287.950">
    <property type="entry name" value="Methyl-accepting chemotaxis protein"/>
    <property type="match status" value="1"/>
</dbReference>
<evidence type="ECO:0000256" key="4">
    <source>
        <dbReference type="PROSITE-ProRule" id="PRU00284"/>
    </source>
</evidence>
<dbReference type="InterPro" id="IPR004090">
    <property type="entry name" value="Chemotax_Me-accpt_rcpt"/>
</dbReference>
<dbReference type="Gene3D" id="6.10.340.10">
    <property type="match status" value="1"/>
</dbReference>
<dbReference type="RefSeq" id="WP_133594398.1">
    <property type="nucleotide sequence ID" value="NZ_SNVV01000022.1"/>
</dbReference>
<evidence type="ECO:0000256" key="3">
    <source>
        <dbReference type="ARBA" id="ARBA00029447"/>
    </source>
</evidence>
<keyword evidence="4" id="KW-0807">Transducer</keyword>
<comment type="similarity">
    <text evidence="3">Belongs to the methyl-accepting chemotaxis (MCP) protein family.</text>
</comment>
<dbReference type="SMART" id="SM00304">
    <property type="entry name" value="HAMP"/>
    <property type="match status" value="1"/>
</dbReference>
<evidence type="ECO:0000259" key="7">
    <source>
        <dbReference type="PROSITE" id="PS50111"/>
    </source>
</evidence>
<evidence type="ECO:0000256" key="6">
    <source>
        <dbReference type="SAM" id="Phobius"/>
    </source>
</evidence>
<dbReference type="AlphaFoldDB" id="A0A4R6DQ40"/>
<keyword evidence="6" id="KW-0812">Transmembrane</keyword>
<dbReference type="GO" id="GO:0006935">
    <property type="term" value="P:chemotaxis"/>
    <property type="evidence" value="ECO:0007669"/>
    <property type="project" value="UniProtKB-KW"/>
</dbReference>
<protein>
    <submittedName>
        <fullName evidence="9">Methyl-accepting chemotaxis protein</fullName>
    </submittedName>
</protein>
<organism evidence="9 10">
    <name type="scientific">Azoarcus indigens</name>
    <dbReference type="NCBI Taxonomy" id="29545"/>
    <lineage>
        <taxon>Bacteria</taxon>
        <taxon>Pseudomonadati</taxon>
        <taxon>Pseudomonadota</taxon>
        <taxon>Betaproteobacteria</taxon>
        <taxon>Rhodocyclales</taxon>
        <taxon>Zoogloeaceae</taxon>
        <taxon>Azoarcus</taxon>
    </lineage>
</organism>
<feature type="region of interest" description="Disordered" evidence="5">
    <location>
        <begin position="495"/>
        <end position="532"/>
    </location>
</feature>
<feature type="domain" description="HAMP" evidence="8">
    <location>
        <begin position="214"/>
        <end position="266"/>
    </location>
</feature>
<evidence type="ECO:0000313" key="9">
    <source>
        <dbReference type="EMBL" id="TDN47100.1"/>
    </source>
</evidence>
<keyword evidence="6" id="KW-1133">Transmembrane helix</keyword>
<dbReference type="Proteomes" id="UP000295129">
    <property type="component" value="Unassembled WGS sequence"/>
</dbReference>
<keyword evidence="10" id="KW-1185">Reference proteome</keyword>
<keyword evidence="6" id="KW-0472">Membrane</keyword>
<dbReference type="PRINTS" id="PR00260">
    <property type="entry name" value="CHEMTRNSDUCR"/>
</dbReference>
<dbReference type="Pfam" id="PF00672">
    <property type="entry name" value="HAMP"/>
    <property type="match status" value="1"/>
</dbReference>
<dbReference type="PROSITE" id="PS50885">
    <property type="entry name" value="HAMP"/>
    <property type="match status" value="1"/>
</dbReference>
<dbReference type="InterPro" id="IPR003660">
    <property type="entry name" value="HAMP_dom"/>
</dbReference>
<dbReference type="SMART" id="SM00283">
    <property type="entry name" value="MA"/>
    <property type="match status" value="1"/>
</dbReference>
<dbReference type="PANTHER" id="PTHR43531:SF11">
    <property type="entry name" value="METHYL-ACCEPTING CHEMOTAXIS PROTEIN 3"/>
    <property type="match status" value="1"/>
</dbReference>
<dbReference type="InterPro" id="IPR024478">
    <property type="entry name" value="HlyB_4HB_MCP"/>
</dbReference>
<dbReference type="Pfam" id="PF12729">
    <property type="entry name" value="4HB_MCP_1"/>
    <property type="match status" value="1"/>
</dbReference>
<proteinExistence type="inferred from homology"/>
<evidence type="ECO:0000256" key="2">
    <source>
        <dbReference type="ARBA" id="ARBA00022500"/>
    </source>
</evidence>
<evidence type="ECO:0000256" key="1">
    <source>
        <dbReference type="ARBA" id="ARBA00004370"/>
    </source>
</evidence>
<evidence type="ECO:0000259" key="8">
    <source>
        <dbReference type="PROSITE" id="PS50885"/>
    </source>
</evidence>
<comment type="caution">
    <text evidence="9">The sequence shown here is derived from an EMBL/GenBank/DDBJ whole genome shotgun (WGS) entry which is preliminary data.</text>
</comment>
<dbReference type="GO" id="GO:0005886">
    <property type="term" value="C:plasma membrane"/>
    <property type="evidence" value="ECO:0007669"/>
    <property type="project" value="TreeGrafter"/>
</dbReference>
<keyword evidence="2" id="KW-0145">Chemotaxis</keyword>
<dbReference type="CDD" id="cd06225">
    <property type="entry name" value="HAMP"/>
    <property type="match status" value="1"/>
</dbReference>
<reference evidence="9 10" key="1">
    <citation type="submission" date="2019-03" db="EMBL/GenBank/DDBJ databases">
        <title>Genomic Encyclopedia of Type Strains, Phase IV (KMG-IV): sequencing the most valuable type-strain genomes for metagenomic binning, comparative biology and taxonomic classification.</title>
        <authorList>
            <person name="Goeker M."/>
        </authorList>
    </citation>
    <scope>NUCLEOTIDE SEQUENCE [LARGE SCALE GENOMIC DNA]</scope>
    <source>
        <strain evidence="9 10">DSM 12121</strain>
    </source>
</reference>
<dbReference type="FunFam" id="1.10.287.950:FF:000001">
    <property type="entry name" value="Methyl-accepting chemotaxis sensory transducer"/>
    <property type="match status" value="1"/>
</dbReference>
<dbReference type="EMBL" id="SNVV01000022">
    <property type="protein sequence ID" value="TDN47100.1"/>
    <property type="molecule type" value="Genomic_DNA"/>
</dbReference>
<dbReference type="PROSITE" id="PS50111">
    <property type="entry name" value="CHEMOTAXIS_TRANSDUC_2"/>
    <property type="match status" value="1"/>
</dbReference>
<dbReference type="SUPFAM" id="SSF58104">
    <property type="entry name" value="Methyl-accepting chemotaxis protein (MCP) signaling domain"/>
    <property type="match status" value="1"/>
</dbReference>
<dbReference type="PANTHER" id="PTHR43531">
    <property type="entry name" value="PROTEIN ICFG"/>
    <property type="match status" value="1"/>
</dbReference>
<name>A0A4R6DQ40_9RHOO</name>
<evidence type="ECO:0000256" key="5">
    <source>
        <dbReference type="SAM" id="MobiDB-lite"/>
    </source>
</evidence>
<feature type="domain" description="Methyl-accepting transducer" evidence="7">
    <location>
        <begin position="264"/>
        <end position="472"/>
    </location>
</feature>
<dbReference type="Pfam" id="PF00015">
    <property type="entry name" value="MCPsignal"/>
    <property type="match status" value="1"/>
</dbReference>
<evidence type="ECO:0000313" key="10">
    <source>
        <dbReference type="Proteomes" id="UP000295129"/>
    </source>
</evidence>